<name>A0A4D9EEX5_9SAUR</name>
<dbReference type="Proteomes" id="UP000297703">
    <property type="component" value="Unassembled WGS sequence"/>
</dbReference>
<keyword evidence="2" id="KW-1185">Reference proteome</keyword>
<dbReference type="AlphaFoldDB" id="A0A4D9EEX5"/>
<dbReference type="EMBL" id="QXTE01000066">
    <property type="protein sequence ID" value="TFK08646.1"/>
    <property type="molecule type" value="Genomic_DNA"/>
</dbReference>
<protein>
    <submittedName>
        <fullName evidence="1">F-box/LRR-repeat protein 2</fullName>
    </submittedName>
</protein>
<reference evidence="1 2" key="1">
    <citation type="submission" date="2019-04" db="EMBL/GenBank/DDBJ databases">
        <title>Draft genome of the big-headed turtle Platysternon megacephalum.</title>
        <authorList>
            <person name="Gong S."/>
        </authorList>
    </citation>
    <scope>NUCLEOTIDE SEQUENCE [LARGE SCALE GENOMIC DNA]</scope>
    <source>
        <strain evidence="1">DO16091913</strain>
        <tissue evidence="1">Muscle</tissue>
    </source>
</reference>
<accession>A0A4D9EEX5</accession>
<comment type="caution">
    <text evidence="1">The sequence shown here is derived from an EMBL/GenBank/DDBJ whole genome shotgun (WGS) entry which is preliminary data.</text>
</comment>
<proteinExistence type="predicted"/>
<organism evidence="1 2">
    <name type="scientific">Platysternon megacephalum</name>
    <name type="common">big-headed turtle</name>
    <dbReference type="NCBI Taxonomy" id="55544"/>
    <lineage>
        <taxon>Eukaryota</taxon>
        <taxon>Metazoa</taxon>
        <taxon>Chordata</taxon>
        <taxon>Craniata</taxon>
        <taxon>Vertebrata</taxon>
        <taxon>Euteleostomi</taxon>
        <taxon>Archelosauria</taxon>
        <taxon>Testudinata</taxon>
        <taxon>Testudines</taxon>
        <taxon>Cryptodira</taxon>
        <taxon>Durocryptodira</taxon>
        <taxon>Testudinoidea</taxon>
        <taxon>Platysternidae</taxon>
        <taxon>Platysternon</taxon>
    </lineage>
</organism>
<sequence length="123" mass="13601">MSELSSLKCSYNRGIKAKEVAMTKKEQKSTEVVHSVSQTMEQATCGILCNQKLHTAKYCARNIKSLLEKPVTADILPSILVITTVLSQTGRNHIRAQYCSIKVNSKPVDLVLDQNLSANTSYD</sequence>
<gene>
    <name evidence="1" type="ORF">DR999_PMT08400</name>
</gene>
<evidence type="ECO:0000313" key="1">
    <source>
        <dbReference type="EMBL" id="TFK08646.1"/>
    </source>
</evidence>
<evidence type="ECO:0000313" key="2">
    <source>
        <dbReference type="Proteomes" id="UP000297703"/>
    </source>
</evidence>
<reference evidence="1 2" key="2">
    <citation type="submission" date="2019-04" db="EMBL/GenBank/DDBJ databases">
        <title>The genome sequence of big-headed turtle.</title>
        <authorList>
            <person name="Gong S."/>
        </authorList>
    </citation>
    <scope>NUCLEOTIDE SEQUENCE [LARGE SCALE GENOMIC DNA]</scope>
    <source>
        <strain evidence="1">DO16091913</strain>
        <tissue evidence="1">Muscle</tissue>
    </source>
</reference>